<dbReference type="Proteomes" id="UP001314635">
    <property type="component" value="Unassembled WGS sequence"/>
</dbReference>
<feature type="compositionally biased region" description="Low complexity" evidence="1">
    <location>
        <begin position="330"/>
        <end position="345"/>
    </location>
</feature>
<dbReference type="SUPFAM" id="SSF110997">
    <property type="entry name" value="Sporulation related repeat"/>
    <property type="match status" value="1"/>
</dbReference>
<evidence type="ECO:0000259" key="2">
    <source>
        <dbReference type="PROSITE" id="PS51724"/>
    </source>
</evidence>
<proteinExistence type="predicted"/>
<keyword evidence="4" id="KW-1185">Reference proteome</keyword>
<reference evidence="4" key="1">
    <citation type="journal article" date="2021" name="ISME J.">
        <title>Evolutionary origin and ecological implication of a unique nif island in free-living Bradyrhizobium lineages.</title>
        <authorList>
            <person name="Tao J."/>
        </authorList>
    </citation>
    <scope>NUCLEOTIDE SEQUENCE [LARGE SCALE GENOMIC DNA]</scope>
    <source>
        <strain evidence="4">SZCCT0094</strain>
    </source>
</reference>
<organism evidence="3 4">
    <name type="scientific">Bradyrhizobium denitrificans</name>
    <dbReference type="NCBI Taxonomy" id="2734912"/>
    <lineage>
        <taxon>Bacteria</taxon>
        <taxon>Pseudomonadati</taxon>
        <taxon>Pseudomonadota</taxon>
        <taxon>Alphaproteobacteria</taxon>
        <taxon>Hyphomicrobiales</taxon>
        <taxon>Nitrobacteraceae</taxon>
        <taxon>Bradyrhizobium</taxon>
    </lineage>
</organism>
<evidence type="ECO:0000313" key="3">
    <source>
        <dbReference type="EMBL" id="MBR1135857.1"/>
    </source>
</evidence>
<evidence type="ECO:0000313" key="4">
    <source>
        <dbReference type="Proteomes" id="UP001314635"/>
    </source>
</evidence>
<feature type="compositionally biased region" description="Polar residues" evidence="1">
    <location>
        <begin position="80"/>
        <end position="90"/>
    </location>
</feature>
<dbReference type="PROSITE" id="PS51724">
    <property type="entry name" value="SPOR"/>
    <property type="match status" value="1"/>
</dbReference>
<feature type="compositionally biased region" description="Low complexity" evidence="1">
    <location>
        <begin position="395"/>
        <end position="408"/>
    </location>
</feature>
<protein>
    <submittedName>
        <fullName evidence="3">SPOR domain-containing protein</fullName>
    </submittedName>
</protein>
<comment type="caution">
    <text evidence="3">The sequence shown here is derived from an EMBL/GenBank/DDBJ whole genome shotgun (WGS) entry which is preliminary data.</text>
</comment>
<name>A0ABS5G3H4_9BRAD</name>
<dbReference type="Pfam" id="PF05036">
    <property type="entry name" value="SPOR"/>
    <property type="match status" value="1"/>
</dbReference>
<feature type="region of interest" description="Disordered" evidence="1">
    <location>
        <begin position="309"/>
        <end position="425"/>
    </location>
</feature>
<dbReference type="InterPro" id="IPR036680">
    <property type="entry name" value="SPOR-like_sf"/>
</dbReference>
<accession>A0ABS5G3H4</accession>
<sequence>MADRYQDRPFPADGFGRGGNQPADADPLAELARLIGQNDPFAQSGRATPQAAPRANARPAAPAAPDQAAGMPPAGPPTWMQRSNAPQPTAANPFADMGREPPAPQPPAFPAGFQDQRGQEPGFSEPNFAAAPAQRQQAGYPNNEFADQLSKLDYSVGESRHRFAENDPDYNRGSDFDDNDQDSSRYDDALFGQMGANQQGFQGDNEFQDGQYGYQDGYDEGEEEERPRRRSGMSTVLAVLTLAVVGTGGAYGYKTYISSARTGEPPIIRADNTPTKIMAQQDTTPKVPDRLLGNDGGEKLVSREETPMDVNANARGGNPRVVFPQLNQNGAPPAASSVAPGGMPSQMANANGTLPNSDPRPIKTLSVTGGNQAAADPATAAPTPPPAKAAKAGKKSAANANASANPPTGDSPMPLTPQPSAPAPARIATAVPVTEQAPSSGGGATGGYLVSISSQASEDEAMRAYKAAQDKYSAVLGKYEPIIKRADLGEKGGVKYRAAVGPFATKEEANKMCGTLKTAGGQCFPFSNN</sequence>
<gene>
    <name evidence="3" type="ORF">JQ619_08765</name>
</gene>
<dbReference type="EMBL" id="JAFCLK010000007">
    <property type="protein sequence ID" value="MBR1135857.1"/>
    <property type="molecule type" value="Genomic_DNA"/>
</dbReference>
<dbReference type="InterPro" id="IPR007730">
    <property type="entry name" value="SPOR-like_dom"/>
</dbReference>
<feature type="domain" description="SPOR" evidence="2">
    <location>
        <begin position="442"/>
        <end position="529"/>
    </location>
</feature>
<dbReference type="Gene3D" id="3.30.70.1070">
    <property type="entry name" value="Sporulation related repeat"/>
    <property type="match status" value="1"/>
</dbReference>
<feature type="compositionally biased region" description="Basic and acidic residues" evidence="1">
    <location>
        <begin position="158"/>
        <end position="175"/>
    </location>
</feature>
<evidence type="ECO:0000256" key="1">
    <source>
        <dbReference type="SAM" id="MobiDB-lite"/>
    </source>
</evidence>
<dbReference type="RefSeq" id="WP_172236340.1">
    <property type="nucleotide sequence ID" value="NZ_JABFDP010000008.1"/>
</dbReference>
<feature type="compositionally biased region" description="Low complexity" evidence="1">
    <location>
        <begin position="47"/>
        <end position="72"/>
    </location>
</feature>
<feature type="compositionally biased region" description="Polar residues" evidence="1">
    <location>
        <begin position="346"/>
        <end position="356"/>
    </location>
</feature>
<feature type="region of interest" description="Disordered" evidence="1">
    <location>
        <begin position="1"/>
        <end position="232"/>
    </location>
</feature>